<evidence type="ECO:0000313" key="2">
    <source>
        <dbReference type="EMBL" id="KRV46568.1"/>
    </source>
</evidence>
<dbReference type="AlphaFoldDB" id="A0A0T6LKL6"/>
<accession>A0A0T6LKL6</accession>
<organism evidence="2 3">
    <name type="scientific">Wenjunlia vitaminophila</name>
    <name type="common">Streptomyces vitaminophilus</name>
    <dbReference type="NCBI Taxonomy" id="76728"/>
    <lineage>
        <taxon>Bacteria</taxon>
        <taxon>Bacillati</taxon>
        <taxon>Actinomycetota</taxon>
        <taxon>Actinomycetes</taxon>
        <taxon>Kitasatosporales</taxon>
        <taxon>Streptomycetaceae</taxon>
        <taxon>Wenjunlia</taxon>
    </lineage>
</organism>
<dbReference type="STRING" id="76728.AQ490_11860"/>
<dbReference type="PANTHER" id="PTHR43194">
    <property type="entry name" value="HYDROLASE ALPHA/BETA FOLD FAMILY"/>
    <property type="match status" value="1"/>
</dbReference>
<evidence type="ECO:0008006" key="4">
    <source>
        <dbReference type="Google" id="ProtNLM"/>
    </source>
</evidence>
<dbReference type="Proteomes" id="UP000050867">
    <property type="component" value="Unassembled WGS sequence"/>
</dbReference>
<dbReference type="EMBL" id="LLZU01000039">
    <property type="protein sequence ID" value="KRV46568.1"/>
    <property type="molecule type" value="Genomic_DNA"/>
</dbReference>
<comment type="caution">
    <text evidence="2">The sequence shown here is derived from an EMBL/GenBank/DDBJ whole genome shotgun (WGS) entry which is preliminary data.</text>
</comment>
<dbReference type="RefSeq" id="WP_018385701.1">
    <property type="nucleotide sequence ID" value="NZ_LLZU01000039.1"/>
</dbReference>
<feature type="signal peptide" evidence="1">
    <location>
        <begin position="1"/>
        <end position="28"/>
    </location>
</feature>
<dbReference type="PANTHER" id="PTHR43194:SF5">
    <property type="entry name" value="PIMELOYL-[ACYL-CARRIER PROTEIN] METHYL ESTER ESTERASE"/>
    <property type="match status" value="1"/>
</dbReference>
<name>A0A0T6LKL6_WENVI</name>
<dbReference type="Gene3D" id="3.40.50.1820">
    <property type="entry name" value="alpha/beta hydrolase"/>
    <property type="match status" value="1"/>
</dbReference>
<protein>
    <recommendedName>
        <fullName evidence="4">Esterase</fullName>
    </recommendedName>
</protein>
<dbReference type="OrthoDB" id="7820973at2"/>
<dbReference type="InterPro" id="IPR029058">
    <property type="entry name" value="AB_hydrolase_fold"/>
</dbReference>
<keyword evidence="3" id="KW-1185">Reference proteome</keyword>
<gene>
    <name evidence="2" type="ORF">AQ490_11860</name>
</gene>
<dbReference type="eggNOG" id="COG2819">
    <property type="taxonomic scope" value="Bacteria"/>
</dbReference>
<evidence type="ECO:0000313" key="3">
    <source>
        <dbReference type="Proteomes" id="UP000050867"/>
    </source>
</evidence>
<dbReference type="SUPFAM" id="SSF53474">
    <property type="entry name" value="alpha/beta-Hydrolases"/>
    <property type="match status" value="1"/>
</dbReference>
<proteinExistence type="predicted"/>
<feature type="chain" id="PRO_5006670465" description="Esterase" evidence="1">
    <location>
        <begin position="29"/>
        <end position="361"/>
    </location>
</feature>
<keyword evidence="1" id="KW-0732">Signal</keyword>
<evidence type="ECO:0000256" key="1">
    <source>
        <dbReference type="SAM" id="SignalP"/>
    </source>
</evidence>
<reference evidence="2 3" key="1">
    <citation type="submission" date="2015-10" db="EMBL/GenBank/DDBJ databases">
        <title>Draft genome sequence of pyrrolomycin-producing Streptomyces vitaminophilus.</title>
        <authorList>
            <person name="Graham D.E."/>
            <person name="Mahan K.M."/>
            <person name="Klingeman D.M."/>
            <person name="Hettich R.L."/>
            <person name="Parry R.J."/>
        </authorList>
    </citation>
    <scope>NUCLEOTIDE SEQUENCE [LARGE SCALE GENOMIC DNA]</scope>
    <source>
        <strain evidence="2 3">ATCC 31673</strain>
    </source>
</reference>
<sequence length="361" mass="38708">MDRRVLLASAVPAALTTAALNSGTPATAAPRRPRADDVLQVRDIGSFHVGGRAVTLTGAPLRDAFAGPDQPPAVIDPNGDFEVGQVYVQYCALARPVSPHPLVMWHGGGLTGVCFETTPDGRPGWQRDFLGHGHDVYLTDALAGGRAPFARYPELSGAEPRFRTKRELWELFRFGPAGSYTTEPGHRAPHPDTLFPTASFDTFVKQVVPRFTTYTEATQHAYGALLDRLGTSVVLTHSAAGPLGFAATLAAPHRVAAHVAVEPSGAPDPDTVDLASIRHVPHLIVWGDHLGLDDDPGGSWANLYSSTRRFHDALLAAGGQSTWIDLPDHGVTGNSHMIMMDRNSRDVADLIASWLRRHGLG</sequence>
<dbReference type="InterPro" id="IPR050228">
    <property type="entry name" value="Carboxylesterase_BioH"/>
</dbReference>